<dbReference type="AlphaFoldDB" id="A0A7L3M0Q0"/>
<dbReference type="PANTHER" id="PTHR43107">
    <property type="entry name" value="LONG-CHAIN FATTY ACID TRANSPORT PROTEIN"/>
    <property type="match status" value="1"/>
</dbReference>
<feature type="domain" description="AMP-dependent synthetase/ligase" evidence="6">
    <location>
        <begin position="9"/>
        <end position="107"/>
    </location>
</feature>
<dbReference type="GO" id="GO:0005789">
    <property type="term" value="C:endoplasmic reticulum membrane"/>
    <property type="evidence" value="ECO:0007669"/>
    <property type="project" value="TreeGrafter"/>
</dbReference>
<dbReference type="GO" id="GO:0005324">
    <property type="term" value="F:long-chain fatty acid transmembrane transporter activity"/>
    <property type="evidence" value="ECO:0007669"/>
    <property type="project" value="TreeGrafter"/>
</dbReference>
<dbReference type="Pfam" id="PF00501">
    <property type="entry name" value="AMP-binding"/>
    <property type="match status" value="1"/>
</dbReference>
<reference evidence="7 8" key="1">
    <citation type="submission" date="2019-09" db="EMBL/GenBank/DDBJ databases">
        <title>Bird 10,000 Genomes (B10K) Project - Family phase.</title>
        <authorList>
            <person name="Zhang G."/>
        </authorList>
    </citation>
    <scope>NUCLEOTIDE SEQUENCE [LARGE SCALE GENOMIC DNA]</scope>
    <source>
        <strain evidence="7">B10K-DU-029-46</strain>
    </source>
</reference>
<dbReference type="Gene3D" id="3.40.50.12780">
    <property type="entry name" value="N-terminal domain of ligase-like"/>
    <property type="match status" value="1"/>
</dbReference>
<evidence type="ECO:0000313" key="8">
    <source>
        <dbReference type="Proteomes" id="UP000582182"/>
    </source>
</evidence>
<sequence>PARTLVDVFEGHAARWPGRPFLLFQEQVLTFQQLQRKSNAAARLFLDLLALPRAHPVAVLLPNEPTYVWTWLALAKLGWPMACLNTNARGAALTHAVRAAKATVLLATKGQSAR</sequence>
<dbReference type="EMBL" id="VZTY01064384">
    <property type="protein sequence ID" value="NXU60056.1"/>
    <property type="molecule type" value="Genomic_DNA"/>
</dbReference>
<name>A0A7L3M0Q0_9CHAR</name>
<dbReference type="InterPro" id="IPR042099">
    <property type="entry name" value="ANL_N_sf"/>
</dbReference>
<evidence type="ECO:0000256" key="5">
    <source>
        <dbReference type="ARBA" id="ARBA00048666"/>
    </source>
</evidence>
<gene>
    <name evidence="7" type="primary">Slc27a2_1</name>
    <name evidence="7" type="ORF">TURVEL_R14196</name>
</gene>
<feature type="non-terminal residue" evidence="7">
    <location>
        <position position="1"/>
    </location>
</feature>
<comment type="catalytic activity">
    <reaction evidence="3">
        <text>a very long-chain fatty acid + ATP + CoA = a very long-chain fatty acyl-CoA + AMP + diphosphate</text>
        <dbReference type="Rhea" id="RHEA:54536"/>
        <dbReference type="ChEBI" id="CHEBI:30616"/>
        <dbReference type="ChEBI" id="CHEBI:33019"/>
        <dbReference type="ChEBI" id="CHEBI:57287"/>
        <dbReference type="ChEBI" id="CHEBI:58950"/>
        <dbReference type="ChEBI" id="CHEBI:138261"/>
        <dbReference type="ChEBI" id="CHEBI:456215"/>
    </reaction>
    <physiologicalReaction direction="left-to-right" evidence="3">
        <dbReference type="Rhea" id="RHEA:54537"/>
    </physiologicalReaction>
</comment>
<dbReference type="GO" id="GO:0044539">
    <property type="term" value="P:long-chain fatty acid import into cell"/>
    <property type="evidence" value="ECO:0007669"/>
    <property type="project" value="TreeGrafter"/>
</dbReference>
<evidence type="ECO:0000259" key="6">
    <source>
        <dbReference type="Pfam" id="PF00501"/>
    </source>
</evidence>
<evidence type="ECO:0000256" key="2">
    <source>
        <dbReference type="ARBA" id="ARBA00022598"/>
    </source>
</evidence>
<dbReference type="GO" id="GO:0008206">
    <property type="term" value="P:bile acid metabolic process"/>
    <property type="evidence" value="ECO:0007669"/>
    <property type="project" value="TreeGrafter"/>
</dbReference>
<proteinExistence type="inferred from homology"/>
<feature type="non-terminal residue" evidence="7">
    <location>
        <position position="114"/>
    </location>
</feature>
<dbReference type="PANTHER" id="PTHR43107:SF4">
    <property type="entry name" value="LONG-CHAIN FATTY ACID TRANSPORT PROTEIN 2"/>
    <property type="match status" value="1"/>
</dbReference>
<dbReference type="SUPFAM" id="SSF56801">
    <property type="entry name" value="Acetyl-CoA synthetase-like"/>
    <property type="match status" value="1"/>
</dbReference>
<keyword evidence="8" id="KW-1185">Reference proteome</keyword>
<comment type="caution">
    <text evidence="7">The sequence shown here is derived from an EMBL/GenBank/DDBJ whole genome shotgun (WGS) entry which is preliminary data.</text>
</comment>
<evidence type="ECO:0000313" key="7">
    <source>
        <dbReference type="EMBL" id="NXU60056.1"/>
    </source>
</evidence>
<dbReference type="InterPro" id="IPR000873">
    <property type="entry name" value="AMP-dep_synth/lig_dom"/>
</dbReference>
<dbReference type="Proteomes" id="UP000582182">
    <property type="component" value="Unassembled WGS sequence"/>
</dbReference>
<dbReference type="GO" id="GO:0005886">
    <property type="term" value="C:plasma membrane"/>
    <property type="evidence" value="ECO:0007669"/>
    <property type="project" value="TreeGrafter"/>
</dbReference>
<comment type="catalytic activity">
    <reaction evidence="5">
        <text>tetracosanoate + ATP + CoA = tetracosanoyl-CoA + AMP + diphosphate</text>
        <dbReference type="Rhea" id="RHEA:33639"/>
        <dbReference type="ChEBI" id="CHEBI:30616"/>
        <dbReference type="ChEBI" id="CHEBI:31014"/>
        <dbReference type="ChEBI" id="CHEBI:33019"/>
        <dbReference type="ChEBI" id="CHEBI:57287"/>
        <dbReference type="ChEBI" id="CHEBI:65052"/>
        <dbReference type="ChEBI" id="CHEBI:456215"/>
    </reaction>
    <physiologicalReaction direction="left-to-right" evidence="5">
        <dbReference type="Rhea" id="RHEA:33640"/>
    </physiologicalReaction>
</comment>
<dbReference type="GO" id="GO:0004467">
    <property type="term" value="F:long-chain fatty acid-CoA ligase activity"/>
    <property type="evidence" value="ECO:0007669"/>
    <property type="project" value="TreeGrafter"/>
</dbReference>
<evidence type="ECO:0000256" key="3">
    <source>
        <dbReference type="ARBA" id="ARBA00036527"/>
    </source>
</evidence>
<accession>A0A7L3M0Q0</accession>
<organism evidence="7 8">
    <name type="scientific">Turnix velox</name>
    <name type="common">Little buttonquail</name>
    <dbReference type="NCBI Taxonomy" id="2529409"/>
    <lineage>
        <taxon>Eukaryota</taxon>
        <taxon>Metazoa</taxon>
        <taxon>Chordata</taxon>
        <taxon>Craniata</taxon>
        <taxon>Vertebrata</taxon>
        <taxon>Euteleostomi</taxon>
        <taxon>Archelosauria</taxon>
        <taxon>Archosauria</taxon>
        <taxon>Dinosauria</taxon>
        <taxon>Saurischia</taxon>
        <taxon>Theropoda</taxon>
        <taxon>Coelurosauria</taxon>
        <taxon>Aves</taxon>
        <taxon>Neognathae</taxon>
        <taxon>Neoaves</taxon>
        <taxon>Charadriiformes</taxon>
        <taxon>Turnicidae</taxon>
        <taxon>Turnix</taxon>
    </lineage>
</organism>
<keyword evidence="2" id="KW-0436">Ligase</keyword>
<evidence type="ECO:0000256" key="1">
    <source>
        <dbReference type="ARBA" id="ARBA00006432"/>
    </source>
</evidence>
<comment type="similarity">
    <text evidence="1">Belongs to the ATP-dependent AMP-binding enzyme family.</text>
</comment>
<evidence type="ECO:0000256" key="4">
    <source>
        <dbReference type="ARBA" id="ARBA00041297"/>
    </source>
</evidence>
<protein>
    <recommendedName>
        <fullName evidence="4">Long-chain-fatty-acid--CoA ligase</fullName>
    </recommendedName>
</protein>
<dbReference type="OrthoDB" id="288590at2759"/>